<feature type="compositionally biased region" description="Basic and acidic residues" evidence="1">
    <location>
        <begin position="423"/>
        <end position="432"/>
    </location>
</feature>
<feature type="region of interest" description="Disordered" evidence="1">
    <location>
        <begin position="792"/>
        <end position="819"/>
    </location>
</feature>
<dbReference type="AlphaFoldDB" id="A0A6L2J1H0"/>
<keyword evidence="2" id="KW-0347">Helicase</keyword>
<evidence type="ECO:0000256" key="1">
    <source>
        <dbReference type="SAM" id="MobiDB-lite"/>
    </source>
</evidence>
<sequence>MAAFKYKEEHNKVGYLLKRTGSDDYCQIIDFFSASHLMYALTSNPIIFDSLVKQFWSTATHRAPELGPPAILVTIDKTPYTITEELVRSRRQLDDDGGVADLPIPKIYFGMDNLGYVTEGKLTFFKNKFSPQWRGMVNNIGNAKKFLMYPRFLQTILGIETRVTRQYNVLAFSNKLFVNMRLKFVRHPMPLLSAMLLQAQVGGGAEVAKQAVTYPMSSPDNSLAHLPTPSRPHISDPVAPVLEHDHCSDQHETADGSFLSRDDVHLGGNFHLSPPWSSHDPLAGQPSGGEEDPITLTALSFVVSTLMQKVKLKMKKRKLVVSDSNPEDSTTQDMDLDALRALANAAVAADSDIPSGNTSQLPTASPCALTAGPLGTSDVPSAHSAIPPGASGVSSGPFVTPTTASAVPADIPKVPVDVPADSPNREEDRLGEEAAKRLHKEEMAEMERESAEAQRKRQQDVLESAKFYNVDDWLNIRAQVEANVSLSKTLLGDDVTEDNFPAHMSSAIYTTGWTMAYVKSFSDEQLLQEFEKIRKTFLKFVIDEDSDDEDSIDEVWSGVVGWEVLSTPLGEINALYRIDRVIFKFCLILRQGERVLVFGKIKEELASPEQTATSKDISNSLMAVMICQKSLGYSNSPMIHVLRVGLVINPSGYIVPTGRVIVPTGRRLVPKSVGISSGPLPVEHSVVAQGCGLLTIHSHKPSVRLMVLTLCFRQLDGSLDVFRLNELQWNVINQDDLNPINVNTFSTPIYDHDDHGHNGVYGGAERILFSDKGFQYLVTSLDSRLASAVNTNTLQRRNRQSPTVNTCTSRQQPPASRPTSDYRYLRVDDLINNGHGPYVFKISGKLYHWIGSLCRIECEPPRIACEKFQDTHVPNFKVRLYNVVGAREYELPTGDMLGAIVYETGPESDMDYDIELEERSVPCGLACPSASCMHNIPWCKKNFPKEYCQRTYIGKNGFVHYKRRNTDVITTRQNIKLDNSYVVPYNKKLMMTFYAHINVEYCEWSMLIKYLFKYISKGTNRVVARISRNGINVSEPEASTTTYRPHVVVDKIKNYLDARYISPHEACRRIFKFDIQYRELAIQILSVQLMNMKRVIFREQDILDSIVVDTYKKKTHLTEWLLYNEWNTDGTHLHIWISYLNLFGTRMASIGDDVVLEPNRQLVG</sequence>
<dbReference type="PANTHER" id="PTHR10492:SF96">
    <property type="entry name" value="ATP-DEPENDENT DNA HELICASE"/>
    <property type="match status" value="1"/>
</dbReference>
<feature type="region of interest" description="Disordered" evidence="1">
    <location>
        <begin position="270"/>
        <end position="289"/>
    </location>
</feature>
<keyword evidence="2" id="KW-0378">Hydrolase</keyword>
<reference evidence="2" key="1">
    <citation type="journal article" date="2019" name="Sci. Rep.">
        <title>Draft genome of Tanacetum cinerariifolium, the natural source of mosquito coil.</title>
        <authorList>
            <person name="Yamashiro T."/>
            <person name="Shiraishi A."/>
            <person name="Satake H."/>
            <person name="Nakayama K."/>
        </authorList>
    </citation>
    <scope>NUCLEOTIDE SEQUENCE</scope>
</reference>
<feature type="region of interest" description="Disordered" evidence="1">
    <location>
        <begin position="412"/>
        <end position="432"/>
    </location>
</feature>
<keyword evidence="2" id="KW-0547">Nucleotide-binding</keyword>
<name>A0A6L2J1H0_TANCI</name>
<comment type="caution">
    <text evidence="2">The sequence shown here is derived from an EMBL/GenBank/DDBJ whole genome shotgun (WGS) entry which is preliminary data.</text>
</comment>
<gene>
    <name evidence="2" type="ORF">Tci_002599</name>
</gene>
<dbReference type="EMBL" id="BKCJ010000172">
    <property type="protein sequence ID" value="GEU30621.1"/>
    <property type="molecule type" value="Genomic_DNA"/>
</dbReference>
<dbReference type="PANTHER" id="PTHR10492">
    <property type="match status" value="1"/>
</dbReference>
<evidence type="ECO:0000313" key="2">
    <source>
        <dbReference type="EMBL" id="GEU30621.1"/>
    </source>
</evidence>
<proteinExistence type="predicted"/>
<organism evidence="2">
    <name type="scientific">Tanacetum cinerariifolium</name>
    <name type="common">Dalmatian daisy</name>
    <name type="synonym">Chrysanthemum cinerariifolium</name>
    <dbReference type="NCBI Taxonomy" id="118510"/>
    <lineage>
        <taxon>Eukaryota</taxon>
        <taxon>Viridiplantae</taxon>
        <taxon>Streptophyta</taxon>
        <taxon>Embryophyta</taxon>
        <taxon>Tracheophyta</taxon>
        <taxon>Spermatophyta</taxon>
        <taxon>Magnoliopsida</taxon>
        <taxon>eudicotyledons</taxon>
        <taxon>Gunneridae</taxon>
        <taxon>Pentapetalae</taxon>
        <taxon>asterids</taxon>
        <taxon>campanulids</taxon>
        <taxon>Asterales</taxon>
        <taxon>Asteraceae</taxon>
        <taxon>Asteroideae</taxon>
        <taxon>Anthemideae</taxon>
        <taxon>Anthemidinae</taxon>
        <taxon>Tanacetum</taxon>
    </lineage>
</organism>
<keyword evidence="2" id="KW-0067">ATP-binding</keyword>
<dbReference type="GO" id="GO:0004386">
    <property type="term" value="F:helicase activity"/>
    <property type="evidence" value="ECO:0007669"/>
    <property type="project" value="UniProtKB-KW"/>
</dbReference>
<protein>
    <submittedName>
        <fullName evidence="2">DNA helicase</fullName>
    </submittedName>
</protein>
<accession>A0A6L2J1H0</accession>